<feature type="chain" id="PRO_5042238275" description="CUB domain-containing protein" evidence="6">
    <location>
        <begin position="27"/>
        <end position="437"/>
    </location>
</feature>
<evidence type="ECO:0000259" key="7">
    <source>
        <dbReference type="PROSITE" id="PS01180"/>
    </source>
</evidence>
<feature type="domain" description="CUB" evidence="7">
    <location>
        <begin position="144"/>
        <end position="258"/>
    </location>
</feature>
<comment type="caution">
    <text evidence="3">Lacks conserved residue(s) required for the propagation of feature annotation.</text>
</comment>
<keyword evidence="1" id="KW-0677">Repeat</keyword>
<dbReference type="PROSITE" id="PS01180">
    <property type="entry name" value="CUB"/>
    <property type="match status" value="1"/>
</dbReference>
<evidence type="ECO:0000256" key="2">
    <source>
        <dbReference type="ARBA" id="ARBA00023157"/>
    </source>
</evidence>
<protein>
    <recommendedName>
        <fullName evidence="7">CUB domain-containing protein</fullName>
    </recommendedName>
</protein>
<keyword evidence="5" id="KW-0812">Transmembrane</keyword>
<dbReference type="InterPro" id="IPR035914">
    <property type="entry name" value="Sperma_CUB_dom_sf"/>
</dbReference>
<dbReference type="Pfam" id="PF00431">
    <property type="entry name" value="CUB"/>
    <property type="match status" value="1"/>
</dbReference>
<name>A0AAE1TVJ8_9EUCA</name>
<evidence type="ECO:0000256" key="1">
    <source>
        <dbReference type="ARBA" id="ARBA00022737"/>
    </source>
</evidence>
<dbReference type="SUPFAM" id="SSF49854">
    <property type="entry name" value="Spermadhesin, CUB domain"/>
    <property type="match status" value="1"/>
</dbReference>
<evidence type="ECO:0000256" key="6">
    <source>
        <dbReference type="SAM" id="SignalP"/>
    </source>
</evidence>
<feature type="signal peptide" evidence="6">
    <location>
        <begin position="1"/>
        <end position="26"/>
    </location>
</feature>
<keyword evidence="9" id="KW-1185">Reference proteome</keyword>
<keyword evidence="5" id="KW-0472">Membrane</keyword>
<dbReference type="SMART" id="SM00042">
    <property type="entry name" value="CUB"/>
    <property type="match status" value="1"/>
</dbReference>
<evidence type="ECO:0000313" key="9">
    <source>
        <dbReference type="Proteomes" id="UP001292094"/>
    </source>
</evidence>
<accession>A0AAE1TVJ8</accession>
<dbReference type="PANTHER" id="PTHR24251">
    <property type="entry name" value="OVOCHYMASE-RELATED"/>
    <property type="match status" value="1"/>
</dbReference>
<keyword evidence="2" id="KW-1015">Disulfide bond</keyword>
<evidence type="ECO:0000313" key="8">
    <source>
        <dbReference type="EMBL" id="KAK4299357.1"/>
    </source>
</evidence>
<comment type="caution">
    <text evidence="8">The sequence shown here is derived from an EMBL/GenBank/DDBJ whole genome shotgun (WGS) entry which is preliminary data.</text>
</comment>
<evidence type="ECO:0000256" key="4">
    <source>
        <dbReference type="SAM" id="MobiDB-lite"/>
    </source>
</evidence>
<evidence type="ECO:0000256" key="3">
    <source>
        <dbReference type="PROSITE-ProRule" id="PRU00059"/>
    </source>
</evidence>
<feature type="region of interest" description="Disordered" evidence="4">
    <location>
        <begin position="390"/>
        <end position="409"/>
    </location>
</feature>
<keyword evidence="6" id="KW-0732">Signal</keyword>
<gene>
    <name evidence="8" type="ORF">Pmani_028364</name>
</gene>
<feature type="region of interest" description="Disordered" evidence="4">
    <location>
        <begin position="417"/>
        <end position="437"/>
    </location>
</feature>
<keyword evidence="5" id="KW-1133">Transmembrane helix</keyword>
<evidence type="ECO:0000256" key="5">
    <source>
        <dbReference type="SAM" id="Phobius"/>
    </source>
</evidence>
<dbReference type="PANTHER" id="PTHR24251:SF37">
    <property type="entry name" value="CUB DOMAIN-CONTAINING PROTEIN"/>
    <property type="match status" value="1"/>
</dbReference>
<dbReference type="Proteomes" id="UP001292094">
    <property type="component" value="Unassembled WGS sequence"/>
</dbReference>
<dbReference type="AlphaFoldDB" id="A0AAE1TVJ8"/>
<dbReference type="Gene3D" id="2.60.120.290">
    <property type="entry name" value="Spermadhesin, CUB domain"/>
    <property type="match status" value="1"/>
</dbReference>
<dbReference type="EMBL" id="JAWZYT010003261">
    <property type="protein sequence ID" value="KAK4299357.1"/>
    <property type="molecule type" value="Genomic_DNA"/>
</dbReference>
<organism evidence="8 9">
    <name type="scientific">Petrolisthes manimaculis</name>
    <dbReference type="NCBI Taxonomy" id="1843537"/>
    <lineage>
        <taxon>Eukaryota</taxon>
        <taxon>Metazoa</taxon>
        <taxon>Ecdysozoa</taxon>
        <taxon>Arthropoda</taxon>
        <taxon>Crustacea</taxon>
        <taxon>Multicrustacea</taxon>
        <taxon>Malacostraca</taxon>
        <taxon>Eumalacostraca</taxon>
        <taxon>Eucarida</taxon>
        <taxon>Decapoda</taxon>
        <taxon>Pleocyemata</taxon>
        <taxon>Anomura</taxon>
        <taxon>Galatheoidea</taxon>
        <taxon>Porcellanidae</taxon>
        <taxon>Petrolisthes</taxon>
    </lineage>
</organism>
<proteinExistence type="predicted"/>
<dbReference type="CDD" id="cd00041">
    <property type="entry name" value="CUB"/>
    <property type="match status" value="1"/>
</dbReference>
<dbReference type="InterPro" id="IPR000859">
    <property type="entry name" value="CUB_dom"/>
</dbReference>
<feature type="transmembrane region" description="Helical" evidence="5">
    <location>
        <begin position="357"/>
        <end position="380"/>
    </location>
</feature>
<reference evidence="8" key="1">
    <citation type="submission" date="2023-11" db="EMBL/GenBank/DDBJ databases">
        <title>Genome assemblies of two species of porcelain crab, Petrolisthes cinctipes and Petrolisthes manimaculis (Anomura: Porcellanidae).</title>
        <authorList>
            <person name="Angst P."/>
        </authorList>
    </citation>
    <scope>NUCLEOTIDE SEQUENCE</scope>
    <source>
        <strain evidence="8">PB745_02</strain>
        <tissue evidence="8">Gill</tissue>
    </source>
</reference>
<sequence length="437" mass="48392">MCDLTSRTKTLLLLLFLLASSPPFSGGEVAESCTETPLEFKCGAGEAAGGGGPVLVVREAWIYASMRLDPDSLPRCHVQEYNLEYKAGSFLQYINKQCGGQTECKFELQKHTDLQRREDLKKYRRGALRVVYDCVKKTDFHRVCGSEVNSQKGWVQSVGYPLYYLGDPVCTITLRVDEGQHIQITLTDISLREDAQPGNKGCRDSIKIQENGTELLEKCGVTNVPITVTSKGPVLNVTLTATSKLFPKRGFLGHFKALGCQTPLAPADGYMSYRNATHAEFWCCVHHAFSDTMTRRRVLECGDRTQTWNDTLPDCVDLEELLAGGNITESQYQNLVNGTTVLAQAERLRQAHIVYDLVVPAVIMSVLVLGNAAVVFLIIYCRKQGRGKKYEEGHEEAGEGRQEGEGVLEDGVRCEELESIKANPEPPDTIDNEPCSV</sequence>